<name>A0ABN8WYU0_9GAMM</name>
<organism evidence="1 2">
    <name type="scientific">Methylocaldum szegediense</name>
    <dbReference type="NCBI Taxonomy" id="73780"/>
    <lineage>
        <taxon>Bacteria</taxon>
        <taxon>Pseudomonadati</taxon>
        <taxon>Pseudomonadota</taxon>
        <taxon>Gammaproteobacteria</taxon>
        <taxon>Methylococcales</taxon>
        <taxon>Methylococcaceae</taxon>
        <taxon>Methylocaldum</taxon>
    </lineage>
</organism>
<sequence length="85" mass="9476">MLRRQSITDSAEAFPLDCFMQLKRITPELFVAKSIEAKNFSSLVNHLHGISDNVVALQLGGYVGLCRFAGLMGIIGRRRQAEHCK</sequence>
<protein>
    <submittedName>
        <fullName evidence="1">Uncharacterized protein</fullName>
    </submittedName>
</protein>
<gene>
    <name evidence="1" type="ORF">MSZNOR_0929</name>
</gene>
<keyword evidence="2" id="KW-1185">Reference proteome</keyword>
<dbReference type="Proteomes" id="UP001162030">
    <property type="component" value="Chromosome"/>
</dbReference>
<dbReference type="EMBL" id="OX458333">
    <property type="protein sequence ID" value="CAI8765785.1"/>
    <property type="molecule type" value="Genomic_DNA"/>
</dbReference>
<evidence type="ECO:0000313" key="2">
    <source>
        <dbReference type="Proteomes" id="UP001162030"/>
    </source>
</evidence>
<proteinExistence type="predicted"/>
<accession>A0ABN8WYU0</accession>
<reference evidence="1 2" key="1">
    <citation type="submission" date="2023-03" db="EMBL/GenBank/DDBJ databases">
        <authorList>
            <person name="Pearce D."/>
        </authorList>
    </citation>
    <scope>NUCLEOTIDE SEQUENCE [LARGE SCALE GENOMIC DNA]</scope>
    <source>
        <strain evidence="1">Msz</strain>
    </source>
</reference>
<evidence type="ECO:0000313" key="1">
    <source>
        <dbReference type="EMBL" id="CAI8765785.1"/>
    </source>
</evidence>